<evidence type="ECO:0000313" key="3">
    <source>
        <dbReference type="Proteomes" id="UP000571950"/>
    </source>
</evidence>
<reference evidence="2 3" key="1">
    <citation type="submission" date="2020-08" db="EMBL/GenBank/DDBJ databases">
        <title>Genomic Encyclopedia of Type Strains, Phase IV (KMG-IV): sequencing the most valuable type-strain genomes for metagenomic binning, comparative biology and taxonomic classification.</title>
        <authorList>
            <person name="Goeker M."/>
        </authorList>
    </citation>
    <scope>NUCLEOTIDE SEQUENCE [LARGE SCALE GENOMIC DNA]</scope>
    <source>
        <strain evidence="2 3">DSM 26189</strain>
    </source>
</reference>
<dbReference type="AlphaFoldDB" id="A0A7W6BMY9"/>
<dbReference type="RefSeq" id="WP_188074010.1">
    <property type="nucleotide sequence ID" value="NZ_JACIDT010000037.1"/>
</dbReference>
<accession>A0A7W6BMY9</accession>
<dbReference type="EMBL" id="JACIDT010000037">
    <property type="protein sequence ID" value="MBB3928834.1"/>
    <property type="molecule type" value="Genomic_DNA"/>
</dbReference>
<proteinExistence type="predicted"/>
<protein>
    <submittedName>
        <fullName evidence="2">Uncharacterized protein</fullName>
    </submittedName>
</protein>
<sequence length="224" mass="24654">MSLEKRITSALRSSSRLKDVEGVIAEVKDAMANAAEDQAVEEARSIDPALSTAEAREARNNAADLAHDVRRLEASLGQLRERRQAIQDDESYEQRRQRFAAAKAERDELAALIRARYPVLAMELLEMVRRIEANDAEIVEVNKARPRGEKSLLSAEHVARGLPGYTWRNMEPVTRLADATLPIMSGPGVYLPVAHAGLYAAGIEKDQAIATASISFVEDFSDAN</sequence>
<gene>
    <name evidence="2" type="ORF">GGR43_004579</name>
</gene>
<feature type="coiled-coil region" evidence="1">
    <location>
        <begin position="17"/>
        <end position="89"/>
    </location>
</feature>
<dbReference type="Proteomes" id="UP000571950">
    <property type="component" value="Unassembled WGS sequence"/>
</dbReference>
<keyword evidence="3" id="KW-1185">Reference proteome</keyword>
<evidence type="ECO:0000313" key="2">
    <source>
        <dbReference type="EMBL" id="MBB3928834.1"/>
    </source>
</evidence>
<organism evidence="2 3">
    <name type="scientific">Sphingobium jiangsuense</name>
    <dbReference type="NCBI Taxonomy" id="870476"/>
    <lineage>
        <taxon>Bacteria</taxon>
        <taxon>Pseudomonadati</taxon>
        <taxon>Pseudomonadota</taxon>
        <taxon>Alphaproteobacteria</taxon>
        <taxon>Sphingomonadales</taxon>
        <taxon>Sphingomonadaceae</taxon>
        <taxon>Sphingobium</taxon>
    </lineage>
</organism>
<comment type="caution">
    <text evidence="2">The sequence shown here is derived from an EMBL/GenBank/DDBJ whole genome shotgun (WGS) entry which is preliminary data.</text>
</comment>
<name>A0A7W6BMY9_9SPHN</name>
<evidence type="ECO:0000256" key="1">
    <source>
        <dbReference type="SAM" id="Coils"/>
    </source>
</evidence>
<keyword evidence="1" id="KW-0175">Coiled coil</keyword>